<name>A0A9D1JXE5_9BACT</name>
<keyword evidence="1" id="KW-1133">Transmembrane helix</keyword>
<dbReference type="EMBL" id="DVJQ01000010">
    <property type="protein sequence ID" value="HIS73582.1"/>
    <property type="molecule type" value="Genomic_DNA"/>
</dbReference>
<evidence type="ECO:0000313" key="2">
    <source>
        <dbReference type="EMBL" id="HIS73582.1"/>
    </source>
</evidence>
<evidence type="ECO:0000313" key="3">
    <source>
        <dbReference type="Proteomes" id="UP000886865"/>
    </source>
</evidence>
<dbReference type="Proteomes" id="UP000886865">
    <property type="component" value="Unassembled WGS sequence"/>
</dbReference>
<accession>A0A9D1JXE5</accession>
<protein>
    <submittedName>
        <fullName evidence="2">Pilus assembly protein</fullName>
    </submittedName>
</protein>
<gene>
    <name evidence="2" type="ORF">IAA86_01015</name>
</gene>
<reference evidence="2" key="1">
    <citation type="submission" date="2020-10" db="EMBL/GenBank/DDBJ databases">
        <authorList>
            <person name="Gilroy R."/>
        </authorList>
    </citation>
    <scope>NUCLEOTIDE SEQUENCE</scope>
    <source>
        <strain evidence="2">CHK152-2871</strain>
    </source>
</reference>
<keyword evidence="1" id="KW-0472">Membrane</keyword>
<dbReference type="AlphaFoldDB" id="A0A9D1JXE5"/>
<sequence length="152" mass="16918">MKKLAQSILEFSFVFLIIMSIFLSIIELSLFWRAKHSVVNIANEIIANIQIQAQNTKSTSEIGACALKTVEKSAGLLNLEGTSFTLNGNNNYYTITSNFKKKDKSALSVFISINNLEKNDISAGVSYIYSGIFLYQKGKEIFSGPIQSIQKF</sequence>
<evidence type="ECO:0000256" key="1">
    <source>
        <dbReference type="SAM" id="Phobius"/>
    </source>
</evidence>
<proteinExistence type="predicted"/>
<reference evidence="2" key="2">
    <citation type="journal article" date="2021" name="PeerJ">
        <title>Extensive microbial diversity within the chicken gut microbiome revealed by metagenomics and culture.</title>
        <authorList>
            <person name="Gilroy R."/>
            <person name="Ravi A."/>
            <person name="Getino M."/>
            <person name="Pursley I."/>
            <person name="Horton D.L."/>
            <person name="Alikhan N.F."/>
            <person name="Baker D."/>
            <person name="Gharbi K."/>
            <person name="Hall N."/>
            <person name="Watson M."/>
            <person name="Adriaenssens E.M."/>
            <person name="Foster-Nyarko E."/>
            <person name="Jarju S."/>
            <person name="Secka A."/>
            <person name="Antonio M."/>
            <person name="Oren A."/>
            <person name="Chaudhuri R.R."/>
            <person name="La Ragione R."/>
            <person name="Hildebrand F."/>
            <person name="Pallen M.J."/>
        </authorList>
    </citation>
    <scope>NUCLEOTIDE SEQUENCE</scope>
    <source>
        <strain evidence="2">CHK152-2871</strain>
    </source>
</reference>
<keyword evidence="1" id="KW-0812">Transmembrane</keyword>
<comment type="caution">
    <text evidence="2">The sequence shown here is derived from an EMBL/GenBank/DDBJ whole genome shotgun (WGS) entry which is preliminary data.</text>
</comment>
<organism evidence="2 3">
    <name type="scientific">Candidatus Galligastranaerophilus intestinavium</name>
    <dbReference type="NCBI Taxonomy" id="2840836"/>
    <lineage>
        <taxon>Bacteria</taxon>
        <taxon>Candidatus Galligastranaerophilus</taxon>
    </lineage>
</organism>
<feature type="transmembrane region" description="Helical" evidence="1">
    <location>
        <begin position="12"/>
        <end position="32"/>
    </location>
</feature>